<accession>A0ABM5C5L1</accession>
<protein>
    <submittedName>
        <fullName evidence="22 23">Adhesion G protein-coupled receptor E4P isoform X1</fullName>
    </submittedName>
</protein>
<feature type="domain" description="G-protein coupled receptors family 2 profile 2" evidence="20">
    <location>
        <begin position="392"/>
        <end position="642"/>
    </location>
</feature>
<feature type="domain" description="GAIN-B" evidence="19">
    <location>
        <begin position="232"/>
        <end position="388"/>
    </location>
</feature>
<gene>
    <name evidence="22 23" type="primary">LOC102528881</name>
</gene>
<evidence type="ECO:0000256" key="3">
    <source>
        <dbReference type="ARBA" id="ARBA00022475"/>
    </source>
</evidence>
<dbReference type="CDD" id="cd00054">
    <property type="entry name" value="EGF_CA"/>
    <property type="match status" value="1"/>
</dbReference>
<evidence type="ECO:0000256" key="2">
    <source>
        <dbReference type="ARBA" id="ARBA00007343"/>
    </source>
</evidence>
<evidence type="ECO:0000259" key="20">
    <source>
        <dbReference type="PROSITE" id="PS50261"/>
    </source>
</evidence>
<keyword evidence="13 22" id="KW-0675">Receptor</keyword>
<evidence type="ECO:0000313" key="21">
    <source>
        <dbReference type="Proteomes" id="UP001652581"/>
    </source>
</evidence>
<dbReference type="PROSITE" id="PS50026">
    <property type="entry name" value="EGF_3"/>
    <property type="match status" value="1"/>
</dbReference>
<evidence type="ECO:0000256" key="4">
    <source>
        <dbReference type="ARBA" id="ARBA00022536"/>
    </source>
</evidence>
<dbReference type="InterPro" id="IPR001881">
    <property type="entry name" value="EGF-like_Ca-bd_dom"/>
</dbReference>
<evidence type="ECO:0000313" key="22">
    <source>
        <dbReference type="RefSeq" id="XP_072803930.1"/>
    </source>
</evidence>
<evidence type="ECO:0000256" key="17">
    <source>
        <dbReference type="SAM" id="Phobius"/>
    </source>
</evidence>
<feature type="domain" description="EGF-like" evidence="18">
    <location>
        <begin position="124"/>
        <end position="162"/>
    </location>
</feature>
<dbReference type="InterPro" id="IPR000152">
    <property type="entry name" value="EGF-type_Asp/Asn_hydroxyl_site"/>
</dbReference>
<keyword evidence="7" id="KW-0677">Repeat</keyword>
<dbReference type="SUPFAM" id="SSF81321">
    <property type="entry name" value="Family A G protein-coupled receptor-like"/>
    <property type="match status" value="1"/>
</dbReference>
<keyword evidence="5 17" id="KW-0812">Transmembrane</keyword>
<dbReference type="RefSeq" id="XP_072803930.1">
    <property type="nucleotide sequence ID" value="XM_072947829.1"/>
</dbReference>
<feature type="transmembrane region" description="Helical" evidence="17">
    <location>
        <begin position="502"/>
        <end position="521"/>
    </location>
</feature>
<keyword evidence="21" id="KW-1185">Reference proteome</keyword>
<keyword evidence="10" id="KW-0297">G-protein coupled receptor</keyword>
<dbReference type="PROSITE" id="PS01187">
    <property type="entry name" value="EGF_CA"/>
    <property type="match status" value="1"/>
</dbReference>
<dbReference type="PANTHER" id="PTHR12011:SF473">
    <property type="entry name" value="ADHESION G PROTEIN-COUPLED RECEPTOR E4P-RELATED"/>
    <property type="match status" value="1"/>
</dbReference>
<dbReference type="PRINTS" id="PR00249">
    <property type="entry name" value="GPCRSECRETIN"/>
</dbReference>
<evidence type="ECO:0000256" key="10">
    <source>
        <dbReference type="ARBA" id="ARBA00023040"/>
    </source>
</evidence>
<feature type="transmembrane region" description="Helical" evidence="17">
    <location>
        <begin position="461"/>
        <end position="482"/>
    </location>
</feature>
<evidence type="ECO:0000259" key="19">
    <source>
        <dbReference type="PROSITE" id="PS50221"/>
    </source>
</evidence>
<keyword evidence="15" id="KW-0807">Transducer</keyword>
<dbReference type="InterPro" id="IPR018097">
    <property type="entry name" value="EGF_Ca-bd_CS"/>
</dbReference>
<organism evidence="21 22">
    <name type="scientific">Vicugna pacos</name>
    <name type="common">Alpaca</name>
    <name type="synonym">Lama pacos</name>
    <dbReference type="NCBI Taxonomy" id="30538"/>
    <lineage>
        <taxon>Eukaryota</taxon>
        <taxon>Metazoa</taxon>
        <taxon>Chordata</taxon>
        <taxon>Craniata</taxon>
        <taxon>Vertebrata</taxon>
        <taxon>Euteleostomi</taxon>
        <taxon>Mammalia</taxon>
        <taxon>Eutheria</taxon>
        <taxon>Laurasiatheria</taxon>
        <taxon>Artiodactyla</taxon>
        <taxon>Tylopoda</taxon>
        <taxon>Camelidae</taxon>
        <taxon>Vicugna</taxon>
    </lineage>
</organism>
<dbReference type="Proteomes" id="UP001652581">
    <property type="component" value="Chromosome 22"/>
</dbReference>
<feature type="transmembrane region" description="Helical" evidence="17">
    <location>
        <begin position="618"/>
        <end position="641"/>
    </location>
</feature>
<name>A0ABM5C5L1_VICPA</name>
<dbReference type="SMART" id="SM00303">
    <property type="entry name" value="GPS"/>
    <property type="match status" value="1"/>
</dbReference>
<feature type="transmembrane region" description="Helical" evidence="17">
    <location>
        <begin position="394"/>
        <end position="417"/>
    </location>
</feature>
<evidence type="ECO:0000256" key="11">
    <source>
        <dbReference type="ARBA" id="ARBA00023136"/>
    </source>
</evidence>
<dbReference type="Pfam" id="PF01825">
    <property type="entry name" value="GPS"/>
    <property type="match status" value="1"/>
</dbReference>
<comment type="similarity">
    <text evidence="2">Belongs to the G-protein coupled receptor 2 family. Adhesion G-protein coupled receptor (ADGR) subfamily.</text>
</comment>
<evidence type="ECO:0000256" key="1">
    <source>
        <dbReference type="ARBA" id="ARBA00004651"/>
    </source>
</evidence>
<dbReference type="GeneID" id="102528881"/>
<dbReference type="InterPro" id="IPR000832">
    <property type="entry name" value="GPCR_2_secretin-like"/>
</dbReference>
<sequence>MGRNGRVLVNISHLASQLCGHQKLILMGLTHSRSTCHILRENISQIQLMVPGISTAMGNRCLSLLLGLSVLLALSGSEAKNSGAFCPPCPENADCYNSTHCTCKGGFQSTSGRRYFKPNEKCEDIDECQTGLAKCQQEAYCRNQIGSYYCSCVPNFPIFNWVAGIIKLNHENCYEDAGEKPLLSGNVWEILRNNGSKKHIAEKATQLLQQIELLIWNKSFVSPGKHENATLDIVYETKRCNETSEKTILEAGNNTMNIDCSASFKGATRDRNVVALITYRSLGNILNGSYFDNRRGAEGVKLNSQVISGSIGVKEKKDLSKPVFLTFQHTQPGGGRTKHLCVYWKGSEEGGSWSTEGCSHWSSNDSHTKCTCSHLSSFAVLVALAPKEDPVLTVITYVGLSLSLLCLLLAALTFLLCRPIQNTSTSLHLHLSICLFLAHLLFLTGINQTEPEVLCSVIAGVLHYLYLASFTWMLLEGLHLFLTVRNLKVANYTNAGRFKKRFMYLFGYGLPALIVAVSAIVGHKNYGTYTHCWLKLDKGFIWSFMGPVALIILINLVFYFQVLWILRSKLSSLNKEVSTIQDTRAMTFKAIAQLLILGCSWGLGYFMVEEIGKTLESVIAYAFTVINILQGVLLFVVYCLLNRQVRMEFQKWLRGLRKEAETESTEVSHVTTHTKTQEKLDKSSELFCGRDPASVQPQPRTHVVTVYWQKTES</sequence>
<dbReference type="Gene3D" id="1.20.1070.10">
    <property type="entry name" value="Rhodopsin 7-helix transmembrane proteins"/>
    <property type="match status" value="1"/>
</dbReference>
<dbReference type="PRINTS" id="PR01128">
    <property type="entry name" value="EMR1HORMONER"/>
</dbReference>
<dbReference type="InterPro" id="IPR049883">
    <property type="entry name" value="NOTCH1_EGF-like"/>
</dbReference>
<keyword evidence="11 17" id="KW-0472">Membrane</keyword>
<dbReference type="InterPro" id="IPR000203">
    <property type="entry name" value="GPS"/>
</dbReference>
<reference evidence="22 23" key="1">
    <citation type="submission" date="2025-05" db="UniProtKB">
        <authorList>
            <consortium name="RefSeq"/>
        </authorList>
    </citation>
    <scope>IDENTIFICATION</scope>
</reference>
<keyword evidence="14" id="KW-0325">Glycoprotein</keyword>
<dbReference type="PROSITE" id="PS00650">
    <property type="entry name" value="G_PROTEIN_RECEP_F2_2"/>
    <property type="match status" value="1"/>
</dbReference>
<keyword evidence="9 17" id="KW-1133">Transmembrane helix</keyword>
<keyword evidence="8" id="KW-0106">Calcium</keyword>
<dbReference type="PROSITE" id="PS50261">
    <property type="entry name" value="G_PROTEIN_RECEP_F2_4"/>
    <property type="match status" value="1"/>
</dbReference>
<dbReference type="InterPro" id="IPR017983">
    <property type="entry name" value="GPCR_2_secretin-like_CS"/>
</dbReference>
<dbReference type="PANTHER" id="PTHR12011">
    <property type="entry name" value="ADHESION G-PROTEIN COUPLED RECEPTOR"/>
    <property type="match status" value="1"/>
</dbReference>
<dbReference type="Pfam" id="PF00002">
    <property type="entry name" value="7tm_2"/>
    <property type="match status" value="1"/>
</dbReference>
<dbReference type="InterPro" id="IPR017981">
    <property type="entry name" value="GPCR_2-like_7TM"/>
</dbReference>
<comment type="subcellular location">
    <subcellularLocation>
        <location evidence="1">Cell membrane</location>
        <topology evidence="1">Multi-pass membrane protein</topology>
    </subcellularLocation>
</comment>
<dbReference type="SUPFAM" id="SSF57196">
    <property type="entry name" value="EGF/Laminin"/>
    <property type="match status" value="1"/>
</dbReference>
<dbReference type="InterPro" id="IPR000742">
    <property type="entry name" value="EGF"/>
</dbReference>
<evidence type="ECO:0000256" key="6">
    <source>
        <dbReference type="ARBA" id="ARBA00022729"/>
    </source>
</evidence>
<feature type="transmembrane region" description="Helical" evidence="17">
    <location>
        <begin position="587"/>
        <end position="606"/>
    </location>
</feature>
<dbReference type="PROSITE" id="PS00010">
    <property type="entry name" value="ASX_HYDROXYL"/>
    <property type="match status" value="1"/>
</dbReference>
<evidence type="ECO:0000256" key="14">
    <source>
        <dbReference type="ARBA" id="ARBA00023180"/>
    </source>
</evidence>
<dbReference type="SMART" id="SM00179">
    <property type="entry name" value="EGF_CA"/>
    <property type="match status" value="1"/>
</dbReference>
<evidence type="ECO:0000256" key="12">
    <source>
        <dbReference type="ARBA" id="ARBA00023157"/>
    </source>
</evidence>
<dbReference type="Gene3D" id="2.60.220.50">
    <property type="match status" value="1"/>
</dbReference>
<evidence type="ECO:0000259" key="18">
    <source>
        <dbReference type="PROSITE" id="PS50026"/>
    </source>
</evidence>
<evidence type="ECO:0000313" key="23">
    <source>
        <dbReference type="RefSeq" id="XP_072803931.1"/>
    </source>
</evidence>
<dbReference type="InterPro" id="IPR001740">
    <property type="entry name" value="GPCR_2_EMR1-like_rcpt"/>
</dbReference>
<comment type="caution">
    <text evidence="16">Lacks conserved residue(s) required for the propagation of feature annotation.</text>
</comment>
<keyword evidence="3" id="KW-1003">Cell membrane</keyword>
<evidence type="ECO:0000256" key="13">
    <source>
        <dbReference type="ARBA" id="ARBA00023170"/>
    </source>
</evidence>
<keyword evidence="12" id="KW-1015">Disulfide bond</keyword>
<evidence type="ECO:0000256" key="16">
    <source>
        <dbReference type="PROSITE-ProRule" id="PRU00076"/>
    </source>
</evidence>
<evidence type="ECO:0000256" key="15">
    <source>
        <dbReference type="ARBA" id="ARBA00023224"/>
    </source>
</evidence>
<evidence type="ECO:0000256" key="8">
    <source>
        <dbReference type="ARBA" id="ARBA00022837"/>
    </source>
</evidence>
<feature type="transmembrane region" description="Helical" evidence="17">
    <location>
        <begin position="429"/>
        <end position="449"/>
    </location>
</feature>
<evidence type="ECO:0000256" key="9">
    <source>
        <dbReference type="ARBA" id="ARBA00022989"/>
    </source>
</evidence>
<dbReference type="PROSITE" id="PS50221">
    <property type="entry name" value="GAIN_B"/>
    <property type="match status" value="1"/>
</dbReference>
<evidence type="ECO:0000256" key="5">
    <source>
        <dbReference type="ARBA" id="ARBA00022692"/>
    </source>
</evidence>
<dbReference type="Gene3D" id="2.10.25.10">
    <property type="entry name" value="Laminin"/>
    <property type="match status" value="2"/>
</dbReference>
<dbReference type="RefSeq" id="XP_072803931.1">
    <property type="nucleotide sequence ID" value="XM_072947830.1"/>
</dbReference>
<dbReference type="Pfam" id="PF07645">
    <property type="entry name" value="EGF_CA"/>
    <property type="match status" value="1"/>
</dbReference>
<dbReference type="InterPro" id="IPR057244">
    <property type="entry name" value="GAIN_B"/>
</dbReference>
<feature type="transmembrane region" description="Helical" evidence="17">
    <location>
        <begin position="541"/>
        <end position="566"/>
    </location>
</feature>
<dbReference type="InterPro" id="IPR046338">
    <property type="entry name" value="GAIN_dom_sf"/>
</dbReference>
<proteinExistence type="inferred from homology"/>
<keyword evidence="4 16" id="KW-0245">EGF-like domain</keyword>
<keyword evidence="6" id="KW-0732">Signal</keyword>
<evidence type="ECO:0000256" key="7">
    <source>
        <dbReference type="ARBA" id="ARBA00022737"/>
    </source>
</evidence>